<evidence type="ECO:0000313" key="2">
    <source>
        <dbReference type="EMBL" id="KAA1122537.1"/>
    </source>
</evidence>
<name>A0A5B0RA65_PUCGR</name>
<accession>A0A5B0RA65</accession>
<evidence type="ECO:0000256" key="1">
    <source>
        <dbReference type="SAM" id="MobiDB-lite"/>
    </source>
</evidence>
<feature type="compositionally biased region" description="Pro residues" evidence="1">
    <location>
        <begin position="24"/>
        <end position="37"/>
    </location>
</feature>
<dbReference type="EMBL" id="VDEP01000236">
    <property type="protein sequence ID" value="KAA1122537.1"/>
    <property type="molecule type" value="Genomic_DNA"/>
</dbReference>
<sequence length="71" mass="7253">MATGSPPLGGFTIELEKTRALIIEPPPPSRPPTPPPLQKGCVSAPAHPGGAGATVGRYTNRSAQPSVAKNR</sequence>
<protein>
    <submittedName>
        <fullName evidence="2">Uncharacterized protein</fullName>
    </submittedName>
</protein>
<reference evidence="2 3" key="1">
    <citation type="submission" date="2019-05" db="EMBL/GenBank/DDBJ databases">
        <title>Emergence of the Ug99 lineage of the wheat stem rust pathogen through somatic hybridization.</title>
        <authorList>
            <person name="Li F."/>
            <person name="Upadhyaya N.M."/>
            <person name="Sperschneider J."/>
            <person name="Matny O."/>
            <person name="Nguyen-Phuc H."/>
            <person name="Mago R."/>
            <person name="Raley C."/>
            <person name="Miller M.E."/>
            <person name="Silverstein K.A.T."/>
            <person name="Henningsen E."/>
            <person name="Hirsch C.D."/>
            <person name="Visser B."/>
            <person name="Pretorius Z.A."/>
            <person name="Steffenson B.J."/>
            <person name="Schwessinger B."/>
            <person name="Dodds P.N."/>
            <person name="Figueroa M."/>
        </authorList>
    </citation>
    <scope>NUCLEOTIDE SEQUENCE [LARGE SCALE GENOMIC DNA]</scope>
    <source>
        <strain evidence="2 3">Ug99</strain>
    </source>
</reference>
<dbReference type="AlphaFoldDB" id="A0A5B0RA65"/>
<gene>
    <name evidence="2" type="ORF">PGTUg99_037765</name>
</gene>
<organism evidence="2 3">
    <name type="scientific">Puccinia graminis f. sp. tritici</name>
    <dbReference type="NCBI Taxonomy" id="56615"/>
    <lineage>
        <taxon>Eukaryota</taxon>
        <taxon>Fungi</taxon>
        <taxon>Dikarya</taxon>
        <taxon>Basidiomycota</taxon>
        <taxon>Pucciniomycotina</taxon>
        <taxon>Pucciniomycetes</taxon>
        <taxon>Pucciniales</taxon>
        <taxon>Pucciniaceae</taxon>
        <taxon>Puccinia</taxon>
    </lineage>
</organism>
<comment type="caution">
    <text evidence="2">The sequence shown here is derived from an EMBL/GenBank/DDBJ whole genome shotgun (WGS) entry which is preliminary data.</text>
</comment>
<evidence type="ECO:0000313" key="3">
    <source>
        <dbReference type="Proteomes" id="UP000325313"/>
    </source>
</evidence>
<feature type="region of interest" description="Disordered" evidence="1">
    <location>
        <begin position="23"/>
        <end position="71"/>
    </location>
</feature>
<dbReference type="Proteomes" id="UP000325313">
    <property type="component" value="Unassembled WGS sequence"/>
</dbReference>
<feature type="compositionally biased region" description="Polar residues" evidence="1">
    <location>
        <begin position="57"/>
        <end position="71"/>
    </location>
</feature>
<proteinExistence type="predicted"/>